<dbReference type="Proteomes" id="UP000050360">
    <property type="component" value="Unassembled WGS sequence"/>
</dbReference>
<dbReference type="SUPFAM" id="SSF140931">
    <property type="entry name" value="Fic-like"/>
    <property type="match status" value="1"/>
</dbReference>
<feature type="domain" description="Fido" evidence="1">
    <location>
        <begin position="262"/>
        <end position="399"/>
    </location>
</feature>
<dbReference type="InterPro" id="IPR003812">
    <property type="entry name" value="Fido"/>
</dbReference>
<comment type="caution">
    <text evidence="2">The sequence shown here is derived from an EMBL/GenBank/DDBJ whole genome shotgun (WGS) entry which is preliminary data.</text>
</comment>
<dbReference type="Pfam" id="PF02661">
    <property type="entry name" value="Fic"/>
    <property type="match status" value="1"/>
</dbReference>
<dbReference type="EMBL" id="LKCM01000216">
    <property type="protein sequence ID" value="KPQ42658.1"/>
    <property type="molecule type" value="Genomic_DNA"/>
</dbReference>
<evidence type="ECO:0000259" key="1">
    <source>
        <dbReference type="PROSITE" id="PS51459"/>
    </source>
</evidence>
<reference evidence="2 3" key="1">
    <citation type="submission" date="2015-09" db="EMBL/GenBank/DDBJ databases">
        <title>A metagenomics-based metabolic model of nitrate-dependent anaerobic oxidation of methane by Methanoperedens-like archaea.</title>
        <authorList>
            <person name="Arshad A."/>
            <person name="Speth D.R."/>
            <person name="De Graaf R.M."/>
            <person name="Op Den Camp H.J."/>
            <person name="Jetten M.S."/>
            <person name="Welte C.U."/>
        </authorList>
    </citation>
    <scope>NUCLEOTIDE SEQUENCE [LARGE SCALE GENOMIC DNA]</scope>
</reference>
<proteinExistence type="predicted"/>
<dbReference type="AlphaFoldDB" id="A0A0N8KQN8"/>
<sequence length="409" mass="47375">MPTPGKYDLLIYLHFNGPITFNDLENILRGNILFEDLNTQILYRHLRELIDSDFVLKIPLSAARGYEYSLNLENDSLINHISFLLWCRKEGLDYNKILTPSTEALILNILKSDNISHENLLQTSNISTKTLRKHVRNLIDSRFIHIIRQKPMVFEFLVNDVTLWYLTMKGLPVPNMECKCKDSISNMDANRDISGSREIMDKLIKLHIYSSTVTEGNTASNEDVERIINDLPTNLTPKEIIEIKNTKDALDLIIEVYKDTDLNIDLIKNTHQILMRGLIKEAGMFFASPTKRIVGSKLKLPSTNKMIEYLMKSLVSFYDLNKNHIHPLILGSIFHFLFVSIHPFKDGNGRAARLIHSFILLKSGFPIFAFNPERKYEYFNYLEKGRESDISDFVRFIIDEHRKILPGKQ</sequence>
<evidence type="ECO:0000313" key="2">
    <source>
        <dbReference type="EMBL" id="KPQ42658.1"/>
    </source>
</evidence>
<dbReference type="InterPro" id="IPR036597">
    <property type="entry name" value="Fido-like_dom_sf"/>
</dbReference>
<accession>A0A0N8KQN8</accession>
<dbReference type="PANTHER" id="PTHR13504">
    <property type="entry name" value="FIDO DOMAIN-CONTAINING PROTEIN DDB_G0283145"/>
    <property type="match status" value="1"/>
</dbReference>
<dbReference type="Gene3D" id="1.10.3290.10">
    <property type="entry name" value="Fido-like domain"/>
    <property type="match status" value="1"/>
</dbReference>
<evidence type="ECO:0000313" key="3">
    <source>
        <dbReference type="Proteomes" id="UP000050360"/>
    </source>
</evidence>
<gene>
    <name evidence="2" type="ORF">MPEBLZ_02787</name>
</gene>
<name>A0A0N8KQN8_9EURY</name>
<dbReference type="PROSITE" id="PS51459">
    <property type="entry name" value="FIDO"/>
    <property type="match status" value="1"/>
</dbReference>
<protein>
    <submittedName>
        <fullName evidence="2">Fic/DOC family protein</fullName>
    </submittedName>
</protein>
<dbReference type="SUPFAM" id="SSF46785">
    <property type="entry name" value="Winged helix' DNA-binding domain"/>
    <property type="match status" value="2"/>
</dbReference>
<organism evidence="2 3">
    <name type="scientific">Candidatus Methanoperedens nitratireducens</name>
    <dbReference type="NCBI Taxonomy" id="1392998"/>
    <lineage>
        <taxon>Archaea</taxon>
        <taxon>Methanobacteriati</taxon>
        <taxon>Methanobacteriota</taxon>
        <taxon>Stenosarchaea group</taxon>
        <taxon>Methanomicrobia</taxon>
        <taxon>Methanosarcinales</taxon>
        <taxon>ANME-2 cluster</taxon>
        <taxon>Candidatus Methanoperedentaceae</taxon>
        <taxon>Candidatus Methanoperedens</taxon>
    </lineage>
</organism>
<dbReference type="InterPro" id="IPR036390">
    <property type="entry name" value="WH_DNA-bd_sf"/>
</dbReference>
<dbReference type="PANTHER" id="PTHR13504:SF38">
    <property type="entry name" value="FIDO DOMAIN-CONTAINING PROTEIN"/>
    <property type="match status" value="1"/>
</dbReference>
<dbReference type="InterPro" id="IPR040198">
    <property type="entry name" value="Fido_containing"/>
</dbReference>